<protein>
    <submittedName>
        <fullName evidence="1">Uncharacterized protein</fullName>
    </submittedName>
</protein>
<comment type="caution">
    <text evidence="1">The sequence shown here is derived from an EMBL/GenBank/DDBJ whole genome shotgun (WGS) entry which is preliminary data.</text>
</comment>
<name>A0A226BXD7_9FIRM</name>
<sequence length="64" mass="7569">MKFSKGLWKVMNNYLRIAFKQNQTLTNYSLGSERVFFNEIYPSLIENCKTNKIPDSNEIEEFAN</sequence>
<accession>A0A226BXD7</accession>
<keyword evidence="2" id="KW-1185">Reference proteome</keyword>
<evidence type="ECO:0000313" key="2">
    <source>
        <dbReference type="Proteomes" id="UP000214588"/>
    </source>
</evidence>
<evidence type="ECO:0000313" key="1">
    <source>
        <dbReference type="EMBL" id="OWZ82777.1"/>
    </source>
</evidence>
<organism evidence="1 2">
    <name type="scientific">Natranaerobius trueperi</name>
    <dbReference type="NCBI Taxonomy" id="759412"/>
    <lineage>
        <taxon>Bacteria</taxon>
        <taxon>Bacillati</taxon>
        <taxon>Bacillota</taxon>
        <taxon>Clostridia</taxon>
        <taxon>Natranaerobiales</taxon>
        <taxon>Natranaerobiaceae</taxon>
        <taxon>Natranaerobius</taxon>
    </lineage>
</organism>
<gene>
    <name evidence="1" type="ORF">CDO51_12230</name>
</gene>
<proteinExistence type="predicted"/>
<dbReference type="AlphaFoldDB" id="A0A226BXD7"/>
<reference evidence="1 2" key="1">
    <citation type="submission" date="2017-06" db="EMBL/GenBank/DDBJ databases">
        <title>Draft Genome Sequence of Natranaerobius trueperi halophilic, alkalithermophilic bacteria from soda lakes.</title>
        <authorList>
            <person name="Zhao B."/>
        </authorList>
    </citation>
    <scope>NUCLEOTIDE SEQUENCE [LARGE SCALE GENOMIC DNA]</scope>
    <source>
        <strain evidence="1 2">DSM 18760</strain>
    </source>
</reference>
<dbReference type="EMBL" id="NIQC01000042">
    <property type="protein sequence ID" value="OWZ82777.1"/>
    <property type="molecule type" value="Genomic_DNA"/>
</dbReference>
<dbReference type="Proteomes" id="UP000214588">
    <property type="component" value="Unassembled WGS sequence"/>
</dbReference>